<dbReference type="EMBL" id="KB099502">
    <property type="protein sequence ID" value="ELK38082.1"/>
    <property type="molecule type" value="Genomic_DNA"/>
</dbReference>
<keyword evidence="2 6" id="KW-0812">Transmembrane</keyword>
<protein>
    <submittedName>
        <fullName evidence="8">Voltage-dependent T-type calcium channel subunit alpha-1H</fullName>
    </submittedName>
</protein>
<keyword evidence="4 6" id="KW-0472">Membrane</keyword>
<comment type="subcellular location">
    <subcellularLocation>
        <location evidence="1">Membrane</location>
        <topology evidence="1">Multi-pass membrane protein</topology>
    </subcellularLocation>
</comment>
<reference evidence="9" key="1">
    <citation type="journal article" date="2013" name="Science">
        <title>Comparative analysis of bat genomes provides insight into the evolution of flight and immunity.</title>
        <authorList>
            <person name="Zhang G."/>
            <person name="Cowled C."/>
            <person name="Shi Z."/>
            <person name="Huang Z."/>
            <person name="Bishop-Lilly K.A."/>
            <person name="Fang X."/>
            <person name="Wynne J.W."/>
            <person name="Xiong Z."/>
            <person name="Baker M.L."/>
            <person name="Zhao W."/>
            <person name="Tachedjian M."/>
            <person name="Zhu Y."/>
            <person name="Zhou P."/>
            <person name="Jiang X."/>
            <person name="Ng J."/>
            <person name="Yang L."/>
            <person name="Wu L."/>
            <person name="Xiao J."/>
            <person name="Feng Y."/>
            <person name="Chen Y."/>
            <person name="Sun X."/>
            <person name="Zhang Y."/>
            <person name="Marsh G.A."/>
            <person name="Crameri G."/>
            <person name="Broder C.C."/>
            <person name="Frey K.G."/>
            <person name="Wang L.F."/>
            <person name="Wang J."/>
        </authorList>
    </citation>
    <scope>NUCLEOTIDE SEQUENCE [LARGE SCALE GENOMIC DNA]</scope>
</reference>
<dbReference type="Pfam" id="PF00520">
    <property type="entry name" value="Ion_trans"/>
    <property type="match status" value="1"/>
</dbReference>
<name>L5MIF4_MYODS</name>
<dbReference type="InterPro" id="IPR005821">
    <property type="entry name" value="Ion_trans_dom"/>
</dbReference>
<feature type="compositionally biased region" description="Low complexity" evidence="5">
    <location>
        <begin position="322"/>
        <end position="331"/>
    </location>
</feature>
<feature type="compositionally biased region" description="Basic and acidic residues" evidence="5">
    <location>
        <begin position="378"/>
        <end position="387"/>
    </location>
</feature>
<evidence type="ECO:0000256" key="6">
    <source>
        <dbReference type="SAM" id="Phobius"/>
    </source>
</evidence>
<feature type="compositionally biased region" description="Gly residues" evidence="5">
    <location>
        <begin position="461"/>
        <end position="475"/>
    </location>
</feature>
<dbReference type="GO" id="GO:0043005">
    <property type="term" value="C:neuron projection"/>
    <property type="evidence" value="ECO:0007669"/>
    <property type="project" value="TreeGrafter"/>
</dbReference>
<feature type="compositionally biased region" description="Polar residues" evidence="5">
    <location>
        <begin position="184"/>
        <end position="196"/>
    </location>
</feature>
<dbReference type="AlphaFoldDB" id="L5MIF4"/>
<feature type="region of interest" description="Disordered" evidence="5">
    <location>
        <begin position="507"/>
        <end position="568"/>
    </location>
</feature>
<dbReference type="GO" id="GO:0045956">
    <property type="term" value="P:positive regulation of calcium ion-dependent exocytosis"/>
    <property type="evidence" value="ECO:0007669"/>
    <property type="project" value="TreeGrafter"/>
</dbReference>
<accession>L5MIF4</accession>
<dbReference type="GO" id="GO:0070509">
    <property type="term" value="P:calcium ion import"/>
    <property type="evidence" value="ECO:0007669"/>
    <property type="project" value="TreeGrafter"/>
</dbReference>
<dbReference type="Gene3D" id="1.10.287.70">
    <property type="match status" value="1"/>
</dbReference>
<organism evidence="8 9">
    <name type="scientific">Myotis davidii</name>
    <name type="common">David's myotis</name>
    <dbReference type="NCBI Taxonomy" id="225400"/>
    <lineage>
        <taxon>Eukaryota</taxon>
        <taxon>Metazoa</taxon>
        <taxon>Chordata</taxon>
        <taxon>Craniata</taxon>
        <taxon>Vertebrata</taxon>
        <taxon>Euteleostomi</taxon>
        <taxon>Mammalia</taxon>
        <taxon>Eutheria</taxon>
        <taxon>Laurasiatheria</taxon>
        <taxon>Chiroptera</taxon>
        <taxon>Yangochiroptera</taxon>
        <taxon>Vespertilionidae</taxon>
        <taxon>Myotis</taxon>
    </lineage>
</organism>
<sequence>MAFLTLFRVSTGDNWNGIMKDTLRECVREDKHCLTYLPAISPIYFVTFVLVAQFVLVNVVVAVLMKHLEESNKEAREDAELDAELELEMAQGPPAGPRPVAPQSPGTGPDAPNPLVARKVSVSRMLSLPNDSYMFRPVAPASAPHPHPLQEVEMETYVGTTSGLTSVEHVPPVESCASLQALPTASSPAKGNSTLLTLPPRGTAHSPSFSRLLCRQEALHTNSLEAQADGPADCGLDSGEPDGKTPTPMPVQEALHTNSLEAQAEGPADCGLDSGEPDGKTPTGQASLGDSLRSPPRSPRPASIRARKHTLGQSCISSQLQAPAGEVAEAPDPADEEVSHITSSARSPSPEAHRVVAGKPDLGRLYGVDAQGLLDQPGRADPHRRPSVEQGGGDSCSEPGEVKAPALEAEPALGSRRKKKMSPPVHLHRPPRGGRGCSLAPCSRGWQYHPAAENPVLRAHGGLGGGPYQQGGALGPGSLPCRAPDHPQLCLRAVGHGVPQRGPVLGQWSQGGPRTQSFLRGHSTCRTSQNRVSHPLQRPPREGMGAVPQRPREPSKESRVPPSQSHTW</sequence>
<dbReference type="GO" id="GO:0008332">
    <property type="term" value="F:low voltage-gated calcium channel activity"/>
    <property type="evidence" value="ECO:0007669"/>
    <property type="project" value="TreeGrafter"/>
</dbReference>
<dbReference type="Proteomes" id="UP000010556">
    <property type="component" value="Unassembled WGS sequence"/>
</dbReference>
<proteinExistence type="predicted"/>
<feature type="domain" description="Ion transport" evidence="7">
    <location>
        <begin position="1"/>
        <end position="75"/>
    </location>
</feature>
<dbReference type="PANTHER" id="PTHR10037:SF192">
    <property type="entry name" value="VOLTAGE-DEPENDENT T-TYPE CALCIUM CHANNEL SUBUNIT ALPHA-1H"/>
    <property type="match status" value="1"/>
</dbReference>
<gene>
    <name evidence="8" type="ORF">MDA_GLEAN10000223</name>
</gene>
<evidence type="ECO:0000256" key="5">
    <source>
        <dbReference type="SAM" id="MobiDB-lite"/>
    </source>
</evidence>
<evidence type="ECO:0000259" key="7">
    <source>
        <dbReference type="Pfam" id="PF00520"/>
    </source>
</evidence>
<evidence type="ECO:0000256" key="3">
    <source>
        <dbReference type="ARBA" id="ARBA00022989"/>
    </source>
</evidence>
<feature type="region of interest" description="Disordered" evidence="5">
    <location>
        <begin position="184"/>
        <end position="208"/>
    </location>
</feature>
<dbReference type="PANTHER" id="PTHR10037">
    <property type="entry name" value="VOLTAGE-GATED CATION CHANNEL CALCIUM AND SODIUM"/>
    <property type="match status" value="1"/>
</dbReference>
<evidence type="ECO:0000256" key="4">
    <source>
        <dbReference type="ARBA" id="ARBA00023136"/>
    </source>
</evidence>
<feature type="compositionally biased region" description="Polar residues" evidence="5">
    <location>
        <begin position="507"/>
        <end position="532"/>
    </location>
</feature>
<keyword evidence="3 6" id="KW-1133">Transmembrane helix</keyword>
<evidence type="ECO:0000313" key="9">
    <source>
        <dbReference type="Proteomes" id="UP000010556"/>
    </source>
</evidence>
<feature type="compositionally biased region" description="Basic residues" evidence="5">
    <location>
        <begin position="415"/>
        <end position="432"/>
    </location>
</feature>
<evidence type="ECO:0000256" key="2">
    <source>
        <dbReference type="ARBA" id="ARBA00022692"/>
    </source>
</evidence>
<dbReference type="GO" id="GO:0001518">
    <property type="term" value="C:voltage-gated sodium channel complex"/>
    <property type="evidence" value="ECO:0007669"/>
    <property type="project" value="TreeGrafter"/>
</dbReference>
<feature type="region of interest" description="Disordered" evidence="5">
    <location>
        <begin position="263"/>
        <end position="441"/>
    </location>
</feature>
<evidence type="ECO:0000313" key="8">
    <source>
        <dbReference type="EMBL" id="ELK38082.1"/>
    </source>
</evidence>
<feature type="region of interest" description="Disordered" evidence="5">
    <location>
        <begin position="90"/>
        <end position="115"/>
    </location>
</feature>
<feature type="transmembrane region" description="Helical" evidence="6">
    <location>
        <begin position="43"/>
        <end position="64"/>
    </location>
</feature>
<feature type="compositionally biased region" description="Low complexity" evidence="5">
    <location>
        <begin position="291"/>
        <end position="304"/>
    </location>
</feature>
<evidence type="ECO:0000256" key="1">
    <source>
        <dbReference type="ARBA" id="ARBA00004141"/>
    </source>
</evidence>
<feature type="compositionally biased region" description="Basic and acidic residues" evidence="5">
    <location>
        <begin position="550"/>
        <end position="559"/>
    </location>
</feature>
<keyword evidence="9" id="KW-1185">Reference proteome</keyword>
<feature type="region of interest" description="Disordered" evidence="5">
    <location>
        <begin position="224"/>
        <end position="251"/>
    </location>
</feature>
<feature type="compositionally biased region" description="Polar residues" evidence="5">
    <location>
        <begin position="311"/>
        <end position="321"/>
    </location>
</feature>
<dbReference type="GO" id="GO:0005248">
    <property type="term" value="F:voltage-gated sodium channel activity"/>
    <property type="evidence" value="ECO:0007669"/>
    <property type="project" value="TreeGrafter"/>
</dbReference>
<dbReference type="InterPro" id="IPR043203">
    <property type="entry name" value="VGCC_Ca_Na"/>
</dbReference>
<feature type="region of interest" description="Disordered" evidence="5">
    <location>
        <begin position="456"/>
        <end position="480"/>
    </location>
</feature>
<dbReference type="GO" id="GO:0086010">
    <property type="term" value="P:membrane depolarization during action potential"/>
    <property type="evidence" value="ECO:0007669"/>
    <property type="project" value="TreeGrafter"/>
</dbReference>